<evidence type="ECO:0000313" key="1">
    <source>
        <dbReference type="EMBL" id="HAT6342892.1"/>
    </source>
</evidence>
<proteinExistence type="predicted"/>
<dbReference type="Proteomes" id="UP000859505">
    <property type="component" value="Unassembled WGS sequence"/>
</dbReference>
<dbReference type="EMBL" id="DACTUL010000003">
    <property type="protein sequence ID" value="HAT6342892.1"/>
    <property type="molecule type" value="Genomic_DNA"/>
</dbReference>
<accession>A0AAD3YJ06</accession>
<name>A0AAD3YJ06_AERHY</name>
<reference evidence="1" key="2">
    <citation type="submission" date="2020-01" db="EMBL/GenBank/DDBJ databases">
        <authorList>
            <consortium name="NCBI Pathogen Detection Project"/>
        </authorList>
    </citation>
    <scope>NUCLEOTIDE SEQUENCE</scope>
    <source>
        <strain evidence="1">OLC2673_Aeromonas</strain>
    </source>
</reference>
<organism evidence="1 2">
    <name type="scientific">Aeromonas hydrophila</name>
    <dbReference type="NCBI Taxonomy" id="644"/>
    <lineage>
        <taxon>Bacteria</taxon>
        <taxon>Pseudomonadati</taxon>
        <taxon>Pseudomonadota</taxon>
        <taxon>Gammaproteobacteria</taxon>
        <taxon>Aeromonadales</taxon>
        <taxon>Aeromonadaceae</taxon>
        <taxon>Aeromonas</taxon>
    </lineage>
</organism>
<reference evidence="1" key="1">
    <citation type="journal article" date="2018" name="Genome Biol.">
        <title>SKESA: strategic k-mer extension for scrupulous assemblies.</title>
        <authorList>
            <person name="Souvorov A."/>
            <person name="Agarwala R."/>
            <person name="Lipman D.J."/>
        </authorList>
    </citation>
    <scope>NUCLEOTIDE SEQUENCE</scope>
    <source>
        <strain evidence="1">OLC2673_Aeromonas</strain>
    </source>
</reference>
<protein>
    <submittedName>
        <fullName evidence="1">Uncharacterized protein</fullName>
    </submittedName>
</protein>
<sequence length="106" mass="11325">MSAILNLPFCVYFFKKQTSPALTEIATLLLVLCAVGRVCVDWWLIGCGWLRDTAQATAKSVAGVGPPQAIKAHNTRQACFFVQPSSTRNFSYGGLGGAASRLAGFL</sequence>
<comment type="caution">
    <text evidence="1">The sequence shown here is derived from an EMBL/GenBank/DDBJ whole genome shotgun (WGS) entry which is preliminary data.</text>
</comment>
<gene>
    <name evidence="1" type="ORF">JAJ28_000571</name>
</gene>
<dbReference type="AlphaFoldDB" id="A0AAD3YJ06"/>
<evidence type="ECO:0000313" key="2">
    <source>
        <dbReference type="Proteomes" id="UP000859505"/>
    </source>
</evidence>